<feature type="region of interest" description="Disordered" evidence="1">
    <location>
        <begin position="1"/>
        <end position="50"/>
    </location>
</feature>
<dbReference type="AlphaFoldDB" id="A0AAW1WD47"/>
<dbReference type="Proteomes" id="UP001457282">
    <property type="component" value="Unassembled WGS sequence"/>
</dbReference>
<protein>
    <submittedName>
        <fullName evidence="2">Uncharacterized protein</fullName>
    </submittedName>
</protein>
<reference evidence="2 3" key="1">
    <citation type="journal article" date="2023" name="G3 (Bethesda)">
        <title>A chromosome-length genome assembly and annotation of blackberry (Rubus argutus, cv. 'Hillquist').</title>
        <authorList>
            <person name="Bruna T."/>
            <person name="Aryal R."/>
            <person name="Dudchenko O."/>
            <person name="Sargent D.J."/>
            <person name="Mead D."/>
            <person name="Buti M."/>
            <person name="Cavallini A."/>
            <person name="Hytonen T."/>
            <person name="Andres J."/>
            <person name="Pham M."/>
            <person name="Weisz D."/>
            <person name="Mascagni F."/>
            <person name="Usai G."/>
            <person name="Natali L."/>
            <person name="Bassil N."/>
            <person name="Fernandez G.E."/>
            <person name="Lomsadze A."/>
            <person name="Armour M."/>
            <person name="Olukolu B."/>
            <person name="Poorten T."/>
            <person name="Britton C."/>
            <person name="Davik J."/>
            <person name="Ashrafi H."/>
            <person name="Aiden E.L."/>
            <person name="Borodovsky M."/>
            <person name="Worthington M."/>
        </authorList>
    </citation>
    <scope>NUCLEOTIDE SEQUENCE [LARGE SCALE GENOMIC DNA]</scope>
    <source>
        <strain evidence="2">PI 553951</strain>
    </source>
</reference>
<name>A0AAW1WD47_RUBAR</name>
<keyword evidence="3" id="KW-1185">Reference proteome</keyword>
<gene>
    <name evidence="2" type="ORF">M0R45_030887</name>
</gene>
<accession>A0AAW1WD47</accession>
<comment type="caution">
    <text evidence="2">The sequence shown here is derived from an EMBL/GenBank/DDBJ whole genome shotgun (WGS) entry which is preliminary data.</text>
</comment>
<proteinExistence type="predicted"/>
<organism evidence="2 3">
    <name type="scientific">Rubus argutus</name>
    <name type="common">Southern blackberry</name>
    <dbReference type="NCBI Taxonomy" id="59490"/>
    <lineage>
        <taxon>Eukaryota</taxon>
        <taxon>Viridiplantae</taxon>
        <taxon>Streptophyta</taxon>
        <taxon>Embryophyta</taxon>
        <taxon>Tracheophyta</taxon>
        <taxon>Spermatophyta</taxon>
        <taxon>Magnoliopsida</taxon>
        <taxon>eudicotyledons</taxon>
        <taxon>Gunneridae</taxon>
        <taxon>Pentapetalae</taxon>
        <taxon>rosids</taxon>
        <taxon>fabids</taxon>
        <taxon>Rosales</taxon>
        <taxon>Rosaceae</taxon>
        <taxon>Rosoideae</taxon>
        <taxon>Rosoideae incertae sedis</taxon>
        <taxon>Rubus</taxon>
    </lineage>
</organism>
<evidence type="ECO:0000256" key="1">
    <source>
        <dbReference type="SAM" id="MobiDB-lite"/>
    </source>
</evidence>
<sequence>MHFSICQPRRSSSPSPARPPALSFSANPSPSPPVSLSPPSPPSNHGIASAINPPSLPLLYPPTRSPVASTQSFLHPSSHRFATFTIVVAAKARAFMNRPDTLLSRSSSRRLESPRNHHRVVISSCRRSKSRRCTSPTTLLVPSHVEPIPHYNCLRNRASSPS</sequence>
<evidence type="ECO:0000313" key="3">
    <source>
        <dbReference type="Proteomes" id="UP001457282"/>
    </source>
</evidence>
<feature type="compositionally biased region" description="Pro residues" evidence="1">
    <location>
        <begin position="29"/>
        <end position="42"/>
    </location>
</feature>
<evidence type="ECO:0000313" key="2">
    <source>
        <dbReference type="EMBL" id="KAK9922422.1"/>
    </source>
</evidence>
<feature type="compositionally biased region" description="Low complexity" evidence="1">
    <location>
        <begin position="8"/>
        <end position="28"/>
    </location>
</feature>
<dbReference type="EMBL" id="JBEDUW010000006">
    <property type="protein sequence ID" value="KAK9922422.1"/>
    <property type="molecule type" value="Genomic_DNA"/>
</dbReference>